<evidence type="ECO:0000313" key="8">
    <source>
        <dbReference type="Proteomes" id="UP001140091"/>
    </source>
</evidence>
<dbReference type="SUPFAM" id="SSF51445">
    <property type="entry name" value="(Trans)glycosidases"/>
    <property type="match status" value="1"/>
</dbReference>
<reference evidence="7" key="1">
    <citation type="submission" date="2022-06" db="EMBL/GenBank/DDBJ databases">
        <title>Genome Sequence of Candolleomyces eurysporus.</title>
        <authorList>
            <person name="Buettner E."/>
        </authorList>
    </citation>
    <scope>NUCLEOTIDE SEQUENCE</scope>
    <source>
        <strain evidence="7">VTCC 930004</strain>
    </source>
</reference>
<name>A0A9W8J857_9AGAR</name>
<evidence type="ECO:0000313" key="7">
    <source>
        <dbReference type="EMBL" id="KAJ2927928.1"/>
    </source>
</evidence>
<gene>
    <name evidence="7" type="ORF">H1R20_g9164</name>
</gene>
<dbReference type="PANTHER" id="PTHR31297">
    <property type="entry name" value="GLUCAN ENDO-1,6-BETA-GLUCOSIDASE B"/>
    <property type="match status" value="1"/>
</dbReference>
<feature type="compositionally biased region" description="Polar residues" evidence="5">
    <location>
        <begin position="24"/>
        <end position="41"/>
    </location>
</feature>
<dbReference type="Pfam" id="PF00150">
    <property type="entry name" value="Cellulase"/>
    <property type="match status" value="1"/>
</dbReference>
<dbReference type="AlphaFoldDB" id="A0A9W8J857"/>
<evidence type="ECO:0000256" key="2">
    <source>
        <dbReference type="ARBA" id="ARBA00022801"/>
    </source>
</evidence>
<dbReference type="EMBL" id="JANBPK010000950">
    <property type="protein sequence ID" value="KAJ2927928.1"/>
    <property type="molecule type" value="Genomic_DNA"/>
</dbReference>
<dbReference type="GO" id="GO:0005576">
    <property type="term" value="C:extracellular region"/>
    <property type="evidence" value="ECO:0007669"/>
    <property type="project" value="TreeGrafter"/>
</dbReference>
<keyword evidence="3 4" id="KW-0326">Glycosidase</keyword>
<accession>A0A9W8J857</accession>
<comment type="caution">
    <text evidence="7">The sequence shown here is derived from an EMBL/GenBank/DDBJ whole genome shotgun (WGS) entry which is preliminary data.</text>
</comment>
<dbReference type="Gene3D" id="3.20.20.80">
    <property type="entry name" value="Glycosidases"/>
    <property type="match status" value="1"/>
</dbReference>
<evidence type="ECO:0000256" key="4">
    <source>
        <dbReference type="RuleBase" id="RU361153"/>
    </source>
</evidence>
<evidence type="ECO:0000256" key="3">
    <source>
        <dbReference type="ARBA" id="ARBA00023295"/>
    </source>
</evidence>
<dbReference type="InterPro" id="IPR050386">
    <property type="entry name" value="Glycosyl_hydrolase_5"/>
</dbReference>
<organism evidence="7 8">
    <name type="scientific">Candolleomyces eurysporus</name>
    <dbReference type="NCBI Taxonomy" id="2828524"/>
    <lineage>
        <taxon>Eukaryota</taxon>
        <taxon>Fungi</taxon>
        <taxon>Dikarya</taxon>
        <taxon>Basidiomycota</taxon>
        <taxon>Agaricomycotina</taxon>
        <taxon>Agaricomycetes</taxon>
        <taxon>Agaricomycetidae</taxon>
        <taxon>Agaricales</taxon>
        <taxon>Agaricineae</taxon>
        <taxon>Psathyrellaceae</taxon>
        <taxon>Candolleomyces</taxon>
    </lineage>
</organism>
<dbReference type="GO" id="GO:0009251">
    <property type="term" value="P:glucan catabolic process"/>
    <property type="evidence" value="ECO:0007669"/>
    <property type="project" value="TreeGrafter"/>
</dbReference>
<dbReference type="Proteomes" id="UP001140091">
    <property type="component" value="Unassembled WGS sequence"/>
</dbReference>
<proteinExistence type="inferred from homology"/>
<comment type="similarity">
    <text evidence="1 4">Belongs to the glycosyl hydrolase 5 (cellulase A) family.</text>
</comment>
<evidence type="ECO:0000259" key="6">
    <source>
        <dbReference type="Pfam" id="PF00150"/>
    </source>
</evidence>
<feature type="domain" description="Glycoside hydrolase family 5" evidence="6">
    <location>
        <begin position="121"/>
        <end position="405"/>
    </location>
</feature>
<feature type="non-terminal residue" evidence="7">
    <location>
        <position position="561"/>
    </location>
</feature>
<feature type="region of interest" description="Disordered" evidence="5">
    <location>
        <begin position="15"/>
        <end position="45"/>
    </location>
</feature>
<keyword evidence="2 4" id="KW-0378">Hydrolase</keyword>
<dbReference type="InterPro" id="IPR001547">
    <property type="entry name" value="Glyco_hydro_5"/>
</dbReference>
<dbReference type="InterPro" id="IPR017853">
    <property type="entry name" value="GH"/>
</dbReference>
<keyword evidence="8" id="KW-1185">Reference proteome</keyword>
<dbReference type="GO" id="GO:0046557">
    <property type="term" value="F:glucan endo-1,6-beta-glucosidase activity"/>
    <property type="evidence" value="ECO:0007669"/>
    <property type="project" value="TreeGrafter"/>
</dbReference>
<sequence>MKKFFKSIKSEITESLERTGEGATGSNGHVGNETGRFSSSVAPGPPPRNQWLQFRKHRGVNLGVSSPCSIDIFVLIEVRSSQKVHAHPAASDLDVAKGTNAKQLLEKHWDTWITQREWNWMASVGVNSVRLPIGYYHVCGADRSILNDTDFFPYYSVYEGAWRRITQAILTASRMNMTVLIDLHAAPGKQNADPHSGTSNSPHNFFNDPHNLRRGLYALSSLTRNLYSFLSAQSPPITGTVIGIELVNEPAPPTDKVLMDWYLKAIDEVRDAWPGVTIYLGEWWKPSLYADFVLREGVAGEGDERGLVVLDHHLYRCFTAQDIRTSVQDHTRALIDTNGGTQKTFSSVAEKMGREAGGGFVVAEWSCGLNSSSLRNIPGERRAFVDAQLSLYEQYCGGWWFWTLKKEEGVYPRDVGWSLKDAVEAGVFPNSIGMKRKRKPDTSVKERTRRQQVLEKKRSEALGAHETYWSRFPGQYQHHRFSTGFAHGWTDSYSFFDSLNADSASVSEIGFKEAWARRRARGTENEYGEGSGKAGRWWWEYEHGFVQGCEAARIDFASVYS</sequence>
<dbReference type="GO" id="GO:0009986">
    <property type="term" value="C:cell surface"/>
    <property type="evidence" value="ECO:0007669"/>
    <property type="project" value="TreeGrafter"/>
</dbReference>
<protein>
    <recommendedName>
        <fullName evidence="6">Glycoside hydrolase family 5 domain-containing protein</fullName>
    </recommendedName>
</protein>
<dbReference type="OrthoDB" id="1887033at2759"/>
<dbReference type="PANTHER" id="PTHR31297:SF43">
    <property type="entry name" value="GLUCAN 1,3-BETA-GLUCOSIDASE 3"/>
    <property type="match status" value="1"/>
</dbReference>
<evidence type="ECO:0000256" key="5">
    <source>
        <dbReference type="SAM" id="MobiDB-lite"/>
    </source>
</evidence>
<evidence type="ECO:0000256" key="1">
    <source>
        <dbReference type="ARBA" id="ARBA00005641"/>
    </source>
</evidence>